<dbReference type="Proteomes" id="UP000198688">
    <property type="component" value="Chromosome I"/>
</dbReference>
<feature type="compositionally biased region" description="Low complexity" evidence="1">
    <location>
        <begin position="118"/>
        <end position="142"/>
    </location>
</feature>
<proteinExistence type="predicted"/>
<name>A0A1H2CEC1_9ACTN</name>
<dbReference type="OrthoDB" id="3298868at2"/>
<feature type="compositionally biased region" description="Pro residues" evidence="1">
    <location>
        <begin position="99"/>
        <end position="117"/>
    </location>
</feature>
<sequence>MERGPLALFGAIVAVGVGPALWLGAQLGVADLGPGQRPAPVDEQFPGVDMDFGGAGAGDLPDDDEPFTTYSYTPLAPTVSLSAVPRPRQSTSATAILQPVPPSPPATSPSPSLPLPPVSSASVEPSASDPVPSPSESCSPSGPSGPGPSANTDPEPNVLPEFAPAQ</sequence>
<accession>A0A1H2CEC1</accession>
<dbReference type="RefSeq" id="WP_092547658.1">
    <property type="nucleotide sequence ID" value="NZ_BOMJ01000028.1"/>
</dbReference>
<gene>
    <name evidence="2" type="ORF">SAMN04489716_5683</name>
</gene>
<evidence type="ECO:0000313" key="3">
    <source>
        <dbReference type="Proteomes" id="UP000198688"/>
    </source>
</evidence>
<dbReference type="EMBL" id="LT629758">
    <property type="protein sequence ID" value="SDT68840.1"/>
    <property type="molecule type" value="Genomic_DNA"/>
</dbReference>
<evidence type="ECO:0000256" key="1">
    <source>
        <dbReference type="SAM" id="MobiDB-lite"/>
    </source>
</evidence>
<evidence type="ECO:0000313" key="2">
    <source>
        <dbReference type="EMBL" id="SDT68840.1"/>
    </source>
</evidence>
<organism evidence="2 3">
    <name type="scientific">Actinoplanes derwentensis</name>
    <dbReference type="NCBI Taxonomy" id="113562"/>
    <lineage>
        <taxon>Bacteria</taxon>
        <taxon>Bacillati</taxon>
        <taxon>Actinomycetota</taxon>
        <taxon>Actinomycetes</taxon>
        <taxon>Micromonosporales</taxon>
        <taxon>Micromonosporaceae</taxon>
        <taxon>Actinoplanes</taxon>
    </lineage>
</organism>
<dbReference type="AlphaFoldDB" id="A0A1H2CEC1"/>
<protein>
    <submittedName>
        <fullName evidence="2">Uncharacterized protein</fullName>
    </submittedName>
</protein>
<reference evidence="2 3" key="1">
    <citation type="submission" date="2016-10" db="EMBL/GenBank/DDBJ databases">
        <authorList>
            <person name="de Groot N.N."/>
        </authorList>
    </citation>
    <scope>NUCLEOTIDE SEQUENCE [LARGE SCALE GENOMIC DNA]</scope>
    <source>
        <strain evidence="2 3">DSM 43941</strain>
    </source>
</reference>
<feature type="region of interest" description="Disordered" evidence="1">
    <location>
        <begin position="33"/>
        <end position="166"/>
    </location>
</feature>
<keyword evidence="3" id="KW-1185">Reference proteome</keyword>